<dbReference type="InterPro" id="IPR036188">
    <property type="entry name" value="FAD/NAD-bd_sf"/>
</dbReference>
<evidence type="ECO:0000256" key="1">
    <source>
        <dbReference type="ARBA" id="ARBA00023002"/>
    </source>
</evidence>
<dbReference type="RefSeq" id="WP_132194118.1">
    <property type="nucleotide sequence ID" value="NZ_SMKY01000011.1"/>
</dbReference>
<sequence length="476" mass="51939">MGERFDVVIVGARCAGSPLAVLLARAGLKVALVEQARFPRETLSSHLMEADALTFLMRLGVGDPVRATGVRFLTRADVRLEGFEVLAPFPLRFDDPGGAAFLRRNLLDGILADAAADAGADLRMNTKVVDVLWDRGRVSGVRVRHGGVEADLRAPLLVGADGRRSTVAYMCASRKYNVEPGRRSYYFTFFEGADPEYSDRFVFHRWGDRMVWGGPADGGLYLLGVSPEGHEREYFRTETERGLLAHLRGCEPTARALAGARVATRIVGIRNFDGYFRQASGPGWVLAGDAGHFKDPALGRGIGDAFLQVEALAPAIARGLGGTSADLDTALRRWGRWRDAHFEGHYWLAANLGCAGAIPPMIPQTLRRLQDAGELDRFFDLFSRRADYGDVFPLRDLGTATLRLLASPRTRRAPLVRQAASLLLRESGRRWRRRNPALGASDLTPAPAYRMRAGAERAESVSGPPMTAVAGPSDEG</sequence>
<evidence type="ECO:0000256" key="2">
    <source>
        <dbReference type="SAM" id="MobiDB-lite"/>
    </source>
</evidence>
<accession>A0A4R5BU44</accession>
<proteinExistence type="predicted"/>
<dbReference type="EMBL" id="SMKY01000011">
    <property type="protein sequence ID" value="TDD89635.1"/>
    <property type="molecule type" value="Genomic_DNA"/>
</dbReference>
<evidence type="ECO:0000259" key="3">
    <source>
        <dbReference type="Pfam" id="PF01494"/>
    </source>
</evidence>
<gene>
    <name evidence="4" type="ORF">E1293_04580</name>
</gene>
<dbReference type="Pfam" id="PF01494">
    <property type="entry name" value="FAD_binding_3"/>
    <property type="match status" value="1"/>
</dbReference>
<dbReference type="SUPFAM" id="SSF51905">
    <property type="entry name" value="FAD/NAD(P)-binding domain"/>
    <property type="match status" value="1"/>
</dbReference>
<evidence type="ECO:0000313" key="4">
    <source>
        <dbReference type="EMBL" id="TDD89635.1"/>
    </source>
</evidence>
<reference evidence="4 5" key="1">
    <citation type="submission" date="2019-03" db="EMBL/GenBank/DDBJ databases">
        <title>Draft genome sequences of novel Actinobacteria.</title>
        <authorList>
            <person name="Sahin N."/>
            <person name="Ay H."/>
            <person name="Saygin H."/>
        </authorList>
    </citation>
    <scope>NUCLEOTIDE SEQUENCE [LARGE SCALE GENOMIC DNA]</scope>
    <source>
        <strain evidence="4 5">DSM 45941</strain>
    </source>
</reference>
<dbReference type="AlphaFoldDB" id="A0A4R5BU44"/>
<feature type="region of interest" description="Disordered" evidence="2">
    <location>
        <begin position="435"/>
        <end position="476"/>
    </location>
</feature>
<organism evidence="4 5">
    <name type="scientific">Actinomadura darangshiensis</name>
    <dbReference type="NCBI Taxonomy" id="705336"/>
    <lineage>
        <taxon>Bacteria</taxon>
        <taxon>Bacillati</taxon>
        <taxon>Actinomycetota</taxon>
        <taxon>Actinomycetes</taxon>
        <taxon>Streptosporangiales</taxon>
        <taxon>Thermomonosporaceae</taxon>
        <taxon>Actinomadura</taxon>
    </lineage>
</organism>
<dbReference type="GO" id="GO:0016491">
    <property type="term" value="F:oxidoreductase activity"/>
    <property type="evidence" value="ECO:0007669"/>
    <property type="project" value="UniProtKB-KW"/>
</dbReference>
<dbReference type="PRINTS" id="PR00420">
    <property type="entry name" value="RNGMNOXGNASE"/>
</dbReference>
<dbReference type="InterPro" id="IPR002938">
    <property type="entry name" value="FAD-bd"/>
</dbReference>
<keyword evidence="5" id="KW-1185">Reference proteome</keyword>
<dbReference type="OrthoDB" id="103324at2"/>
<keyword evidence="1" id="KW-0560">Oxidoreductase</keyword>
<dbReference type="Gene3D" id="3.50.50.60">
    <property type="entry name" value="FAD/NAD(P)-binding domain"/>
    <property type="match status" value="1"/>
</dbReference>
<dbReference type="PANTHER" id="PTHR43476">
    <property type="entry name" value="3-(3-HYDROXY-PHENYL)PROPIONATE/3-HYDROXYCINNAMIC ACID HYDROXYLASE"/>
    <property type="match status" value="1"/>
</dbReference>
<comment type="caution">
    <text evidence="4">The sequence shown here is derived from an EMBL/GenBank/DDBJ whole genome shotgun (WGS) entry which is preliminary data.</text>
</comment>
<evidence type="ECO:0000313" key="5">
    <source>
        <dbReference type="Proteomes" id="UP000295578"/>
    </source>
</evidence>
<name>A0A4R5BU44_9ACTN</name>
<dbReference type="InterPro" id="IPR050631">
    <property type="entry name" value="PheA/TfdB_FAD_monoxygenase"/>
</dbReference>
<dbReference type="GO" id="GO:0071949">
    <property type="term" value="F:FAD binding"/>
    <property type="evidence" value="ECO:0007669"/>
    <property type="project" value="InterPro"/>
</dbReference>
<feature type="domain" description="FAD-binding" evidence="3">
    <location>
        <begin position="5"/>
        <end position="168"/>
    </location>
</feature>
<protein>
    <submittedName>
        <fullName evidence="4">NAD(P)/FAD-dependent oxidoreductase</fullName>
    </submittedName>
</protein>
<dbReference type="Proteomes" id="UP000295578">
    <property type="component" value="Unassembled WGS sequence"/>
</dbReference>
<dbReference type="PANTHER" id="PTHR43476:SF5">
    <property type="entry name" value="FAD-DEPENDENT MONOOXYGENASE"/>
    <property type="match status" value="1"/>
</dbReference>